<comment type="caution">
    <text evidence="1">The sequence shown here is derived from an EMBL/GenBank/DDBJ whole genome shotgun (WGS) entry which is preliminary data.</text>
</comment>
<proteinExistence type="predicted"/>
<dbReference type="EMBL" id="JAUTXU010000203">
    <property type="protein sequence ID" value="KAK3698971.1"/>
    <property type="molecule type" value="Genomic_DNA"/>
</dbReference>
<evidence type="ECO:0000313" key="2">
    <source>
        <dbReference type="Proteomes" id="UP001281147"/>
    </source>
</evidence>
<gene>
    <name evidence="1" type="ORF">LTR37_016662</name>
</gene>
<name>A0ACC3MM91_9PEZI</name>
<evidence type="ECO:0000313" key="1">
    <source>
        <dbReference type="EMBL" id="KAK3698971.1"/>
    </source>
</evidence>
<sequence length="296" mass="32624">MAPPVAIITGASSGIGLALTKDLLERKWNVVMADLNPPKESLDSTMFVKCDVSSWDDLASMFQKAYQWQGRLDFCALNAGIDDRDDIFNSISSDSTKPPKKPNMKTIDVDLIGPYYGIKLAAHYMSLDSTSAGKPKLGGKIVITASAAGIYPIPLCPQYGMAKHGLVGLVRSLGPVASAVNIRVNAVCPNLVATNIAPPGMLDKFKQEQFTPMDTILRCFSELADLDNIEDEDWVEKGKAGETVEGNLDELIWHKAPARPATASHHDEESEKHWRWAYVERNKNFAMKDWLEEKES</sequence>
<keyword evidence="2" id="KW-1185">Reference proteome</keyword>
<accession>A0ACC3MM91</accession>
<protein>
    <submittedName>
        <fullName evidence="1">Uncharacterized protein</fullName>
    </submittedName>
</protein>
<reference evidence="1" key="1">
    <citation type="submission" date="2023-07" db="EMBL/GenBank/DDBJ databases">
        <title>Black Yeasts Isolated from many extreme environments.</title>
        <authorList>
            <person name="Coleine C."/>
            <person name="Stajich J.E."/>
            <person name="Selbmann L."/>
        </authorList>
    </citation>
    <scope>NUCLEOTIDE SEQUENCE</scope>
    <source>
        <strain evidence="1">CCFEE 5714</strain>
    </source>
</reference>
<dbReference type="Proteomes" id="UP001281147">
    <property type="component" value="Unassembled WGS sequence"/>
</dbReference>
<organism evidence="1 2">
    <name type="scientific">Vermiconidia calcicola</name>
    <dbReference type="NCBI Taxonomy" id="1690605"/>
    <lineage>
        <taxon>Eukaryota</taxon>
        <taxon>Fungi</taxon>
        <taxon>Dikarya</taxon>
        <taxon>Ascomycota</taxon>
        <taxon>Pezizomycotina</taxon>
        <taxon>Dothideomycetes</taxon>
        <taxon>Dothideomycetidae</taxon>
        <taxon>Mycosphaerellales</taxon>
        <taxon>Extremaceae</taxon>
        <taxon>Vermiconidia</taxon>
    </lineage>
</organism>